<dbReference type="Pfam" id="PF00593">
    <property type="entry name" value="TonB_dep_Rec_b-barrel"/>
    <property type="match status" value="1"/>
</dbReference>
<dbReference type="InterPro" id="IPR012910">
    <property type="entry name" value="Plug_dom"/>
</dbReference>
<dbReference type="SUPFAM" id="SSF56935">
    <property type="entry name" value="Porins"/>
    <property type="match status" value="1"/>
</dbReference>
<comment type="subcellular location">
    <subcellularLocation>
        <location evidence="1 8">Cell outer membrane</location>
        <topology evidence="1 8">Multi-pass membrane protein</topology>
    </subcellularLocation>
</comment>
<dbReference type="CDD" id="cd01347">
    <property type="entry name" value="ligand_gated_channel"/>
    <property type="match status" value="1"/>
</dbReference>
<evidence type="ECO:0000256" key="5">
    <source>
        <dbReference type="ARBA" id="ARBA00023077"/>
    </source>
</evidence>
<dbReference type="InterPro" id="IPR008969">
    <property type="entry name" value="CarboxyPept-like_regulatory"/>
</dbReference>
<dbReference type="Proteomes" id="UP000249645">
    <property type="component" value="Unassembled WGS sequence"/>
</dbReference>
<evidence type="ECO:0000259" key="12">
    <source>
        <dbReference type="Pfam" id="PF07715"/>
    </source>
</evidence>
<feature type="domain" description="TonB-dependent receptor-like beta-barrel" evidence="11">
    <location>
        <begin position="388"/>
        <end position="892"/>
    </location>
</feature>
<keyword evidence="4 8" id="KW-0812">Transmembrane</keyword>
<dbReference type="InterPro" id="IPR037066">
    <property type="entry name" value="Plug_dom_sf"/>
</dbReference>
<feature type="signal peptide" evidence="10">
    <location>
        <begin position="1"/>
        <end position="22"/>
    </location>
</feature>
<evidence type="ECO:0000256" key="8">
    <source>
        <dbReference type="PROSITE-ProRule" id="PRU01360"/>
    </source>
</evidence>
<evidence type="ECO:0000256" key="10">
    <source>
        <dbReference type="SAM" id="SignalP"/>
    </source>
</evidence>
<keyword evidence="13" id="KW-0675">Receptor</keyword>
<dbReference type="PANTHER" id="PTHR47234:SF3">
    <property type="entry name" value="SECRETIN_TONB SHORT N-TERMINAL DOMAIN-CONTAINING PROTEIN"/>
    <property type="match status" value="1"/>
</dbReference>
<dbReference type="PANTHER" id="PTHR47234">
    <property type="match status" value="1"/>
</dbReference>
<feature type="chain" id="PRO_5016040511" evidence="10">
    <location>
        <begin position="23"/>
        <end position="935"/>
    </location>
</feature>
<dbReference type="Pfam" id="PF13715">
    <property type="entry name" value="CarbopepD_reg_2"/>
    <property type="match status" value="1"/>
</dbReference>
<dbReference type="Gene3D" id="2.170.130.10">
    <property type="entry name" value="TonB-dependent receptor, plug domain"/>
    <property type="match status" value="1"/>
</dbReference>
<keyword evidence="5 9" id="KW-0798">TonB box</keyword>
<keyword evidence="7 8" id="KW-0998">Cell outer membrane</keyword>
<evidence type="ECO:0000256" key="2">
    <source>
        <dbReference type="ARBA" id="ARBA00022448"/>
    </source>
</evidence>
<dbReference type="Gene3D" id="2.40.170.20">
    <property type="entry name" value="TonB-dependent receptor, beta-barrel domain"/>
    <property type="match status" value="1"/>
</dbReference>
<dbReference type="EMBL" id="QFOI01000278">
    <property type="protein sequence ID" value="PZP45251.1"/>
    <property type="molecule type" value="Genomic_DNA"/>
</dbReference>
<comment type="caution">
    <text evidence="13">The sequence shown here is derived from an EMBL/GenBank/DDBJ whole genome shotgun (WGS) entry which is preliminary data.</text>
</comment>
<keyword evidence="6 8" id="KW-0472">Membrane</keyword>
<dbReference type="AlphaFoldDB" id="A0A2W5EME8"/>
<dbReference type="Gene3D" id="2.60.40.1120">
    <property type="entry name" value="Carboxypeptidase-like, regulatory domain"/>
    <property type="match status" value="1"/>
</dbReference>
<evidence type="ECO:0000259" key="11">
    <source>
        <dbReference type="Pfam" id="PF00593"/>
    </source>
</evidence>
<dbReference type="PROSITE" id="PS52016">
    <property type="entry name" value="TONB_DEPENDENT_REC_3"/>
    <property type="match status" value="1"/>
</dbReference>
<keyword evidence="2 8" id="KW-0813">Transport</keyword>
<evidence type="ECO:0000256" key="9">
    <source>
        <dbReference type="RuleBase" id="RU003357"/>
    </source>
</evidence>
<dbReference type="InterPro" id="IPR036942">
    <property type="entry name" value="Beta-barrel_TonB_sf"/>
</dbReference>
<protein>
    <submittedName>
        <fullName evidence="13">TonB-dependent receptor</fullName>
    </submittedName>
</protein>
<name>A0A2W5EME8_9SPHI</name>
<dbReference type="Pfam" id="PF07715">
    <property type="entry name" value="Plug"/>
    <property type="match status" value="1"/>
</dbReference>
<evidence type="ECO:0000313" key="13">
    <source>
        <dbReference type="EMBL" id="PZP45251.1"/>
    </source>
</evidence>
<feature type="domain" description="TonB-dependent receptor plug" evidence="12">
    <location>
        <begin position="123"/>
        <end position="244"/>
    </location>
</feature>
<reference evidence="13 14" key="1">
    <citation type="submission" date="2017-11" db="EMBL/GenBank/DDBJ databases">
        <title>Infants hospitalized years apart are colonized by the same room-sourced microbial strains.</title>
        <authorList>
            <person name="Brooks B."/>
            <person name="Olm M.R."/>
            <person name="Firek B.A."/>
            <person name="Baker R."/>
            <person name="Thomas B.C."/>
            <person name="Morowitz M.J."/>
            <person name="Banfield J.F."/>
        </authorList>
    </citation>
    <scope>NUCLEOTIDE SEQUENCE [LARGE SCALE GENOMIC DNA]</scope>
    <source>
        <strain evidence="13">S2_009_000_R2_76</strain>
    </source>
</reference>
<comment type="similarity">
    <text evidence="8 9">Belongs to the TonB-dependent receptor family.</text>
</comment>
<evidence type="ECO:0000256" key="4">
    <source>
        <dbReference type="ARBA" id="ARBA00022692"/>
    </source>
</evidence>
<dbReference type="InterPro" id="IPR039426">
    <property type="entry name" value="TonB-dep_rcpt-like"/>
</dbReference>
<evidence type="ECO:0000256" key="6">
    <source>
        <dbReference type="ARBA" id="ARBA00023136"/>
    </source>
</evidence>
<dbReference type="SUPFAM" id="SSF49464">
    <property type="entry name" value="Carboxypeptidase regulatory domain-like"/>
    <property type="match status" value="1"/>
</dbReference>
<sequence length="935" mass="100223">MKTQKKWILLLLVFLSPIFVFAQTESGTITGIVKDANGAILAGANIQVGKINTSSGDSGQYAIHNISGKVDVVVSLVGFQTQTKSITITGQESKQLDFILVASASQLNDVVVIGSRAAPRTVLTSPVPVDAFDVKKIASISAQTTVGQILNYVAPSFTSTSQSLGDGTDEVDPISLRGLGPDQVLVLVNGKRRYNSALVNVNGTFGKGSVGTDLNAIPVSAIEKIEVLRDGAAAQYGSDAIAGVINIILKKTVNQFNASVTAGEYMTHAKALGQTFHDGQSNQIALNYGIPLTSKGGYINFSGSFDYRKPTNRGGVYTGSIYNAYGPDKNAAGALVAHDQTDSFLSATGTSRRDYSLIVGQSKIRSGQFAFNGALPVSDNATVYSFGTFGYRNGLAPGFYRYPNDYRNIPTIYPLGYMPYIGTSIYDKSIAVGIKGKTNTGWNIDFSNTFGQNTFEFHVENSLNTSMGTSSPTSFNNGGPKFSQNTVNLDVNKDFDWLSGVNLAFGAEYRFEHYQLIAGDANSYTNYGLADSVGIDANGKPILVLDPSGSYNTKFGPDGVTPVPGGSQVFTGFRPANAVNATRNSVAGYADASVNFTKSFLVDGAVRYENYSDFGSTLNGKLSFLYKLTDNIAIRGSGSTGFRAPSLQQLYYANTSTLFTNGVPYEVGTFTNGSRAAKLLGIPTLRPEKSKSVSAGVTARFGKFTATVDGYFTRVNDRVVYTDQFQGSNAATASAADQELYAILAQAGAQRAQFFANAINTETKGIDAVLSYTEHIGKGVLRADLSGTISQTQKVGPVKASDLLKGKESTYFSPASLIYLTNAVPKQKLNLGLTYTILKWTFFARNNYFGGVTEPVTTIANQQYYDPRWVTDLSIGYQVAKPLRVTVGSNNVFNVYPETINIAANSNSGQFVYPRATSQFGFNGRYMFARLELTL</sequence>
<keyword evidence="10" id="KW-0732">Signal</keyword>
<organism evidence="13 14">
    <name type="scientific">Pseudopedobacter saltans</name>
    <dbReference type="NCBI Taxonomy" id="151895"/>
    <lineage>
        <taxon>Bacteria</taxon>
        <taxon>Pseudomonadati</taxon>
        <taxon>Bacteroidota</taxon>
        <taxon>Sphingobacteriia</taxon>
        <taxon>Sphingobacteriales</taxon>
        <taxon>Sphingobacteriaceae</taxon>
        <taxon>Pseudopedobacter</taxon>
    </lineage>
</organism>
<dbReference type="InterPro" id="IPR000531">
    <property type="entry name" value="Beta-barrel_TonB"/>
</dbReference>
<evidence type="ECO:0000313" key="14">
    <source>
        <dbReference type="Proteomes" id="UP000249645"/>
    </source>
</evidence>
<keyword evidence="3 8" id="KW-1134">Transmembrane beta strand</keyword>
<evidence type="ECO:0000256" key="3">
    <source>
        <dbReference type="ARBA" id="ARBA00022452"/>
    </source>
</evidence>
<gene>
    <name evidence="13" type="ORF">DI598_13600</name>
</gene>
<evidence type="ECO:0000256" key="1">
    <source>
        <dbReference type="ARBA" id="ARBA00004571"/>
    </source>
</evidence>
<evidence type="ECO:0000256" key="7">
    <source>
        <dbReference type="ARBA" id="ARBA00023237"/>
    </source>
</evidence>
<dbReference type="GO" id="GO:0009279">
    <property type="term" value="C:cell outer membrane"/>
    <property type="evidence" value="ECO:0007669"/>
    <property type="project" value="UniProtKB-SubCell"/>
</dbReference>
<accession>A0A2W5EME8</accession>
<proteinExistence type="inferred from homology"/>